<evidence type="ECO:0000313" key="7">
    <source>
        <dbReference type="EMBL" id="SJL83842.1"/>
    </source>
</evidence>
<dbReference type="EMBL" id="FUFT01000005">
    <property type="protein sequence ID" value="SJL83842.1"/>
    <property type="molecule type" value="Genomic_DNA"/>
</dbReference>
<organism evidence="7 8">
    <name type="scientific">Vibrio palustris</name>
    <dbReference type="NCBI Taxonomy" id="1918946"/>
    <lineage>
        <taxon>Bacteria</taxon>
        <taxon>Pseudomonadati</taxon>
        <taxon>Pseudomonadota</taxon>
        <taxon>Gammaproteobacteria</taxon>
        <taxon>Vibrionales</taxon>
        <taxon>Vibrionaceae</taxon>
        <taxon>Vibrio</taxon>
    </lineage>
</organism>
<dbReference type="Gene3D" id="3.40.50.12500">
    <property type="match status" value="1"/>
</dbReference>
<evidence type="ECO:0000256" key="6">
    <source>
        <dbReference type="ARBA" id="ARBA00093234"/>
    </source>
</evidence>
<dbReference type="InterPro" id="IPR015942">
    <property type="entry name" value="Asp/Glu/hydantoin_racemase"/>
</dbReference>
<name>A0A1R4B4J6_9VIBR</name>
<sequence>MKIQLINPNTSQPMTQKMAQAAQAIALPGTQIIATQPQHGPKSIESAFDDVIAAAALMDEIADGYHANVDAHIIACFGDPGLDAAREIATAPVIGIAEAAFHAASLVCRRFSVVTTLSSTVPTAHHLLEHYGFAHLCAQVRATDIPVLDLEKHSEAVYQQLVNECWQAIHQDNAQAIVLGCAGMADIVARLREALPVPIIDGVTAAVTFAESLVRLGLTTSKHGHYAVPKTKPFIGRYQHWNR</sequence>
<comment type="catalytic activity">
    <reaction evidence="5">
        <text>D-5-benzylhydantoin = L-5-benzylhydantoin</text>
        <dbReference type="Rhea" id="RHEA:83991"/>
        <dbReference type="ChEBI" id="CHEBI:176864"/>
        <dbReference type="ChEBI" id="CHEBI:233540"/>
    </reaction>
</comment>
<dbReference type="OrthoDB" id="9791723at2"/>
<dbReference type="PANTHER" id="PTHR28047:SF5">
    <property type="entry name" value="PROTEIN DCG1"/>
    <property type="match status" value="1"/>
</dbReference>
<comment type="similarity">
    <text evidence="1">Belongs to the HyuE racemase family.</text>
</comment>
<dbReference type="Proteomes" id="UP000189475">
    <property type="component" value="Unassembled WGS sequence"/>
</dbReference>
<comment type="catalytic activity">
    <reaction evidence="2">
        <text>a D-5-monosubstituted hydantoin = a L-5-monosubstituted hydantoin</text>
        <dbReference type="Rhea" id="RHEA:46624"/>
        <dbReference type="ChEBI" id="CHEBI:86339"/>
        <dbReference type="ChEBI" id="CHEBI:86340"/>
        <dbReference type="EC" id="5.1.99.5"/>
    </reaction>
</comment>
<evidence type="ECO:0000256" key="5">
    <source>
        <dbReference type="ARBA" id="ARBA00093199"/>
    </source>
</evidence>
<reference evidence="7 8" key="1">
    <citation type="submission" date="2017-02" db="EMBL/GenBank/DDBJ databases">
        <authorList>
            <person name="Peterson S.W."/>
        </authorList>
    </citation>
    <scope>NUCLEOTIDE SEQUENCE [LARGE SCALE GENOMIC DNA]</scope>
    <source>
        <strain evidence="7 8">CECT 9027</strain>
    </source>
</reference>
<proteinExistence type="inferred from homology"/>
<protein>
    <recommendedName>
        <fullName evidence="4">Hydantoin racemase</fullName>
        <ecNumber evidence="3">5.1.99.5</ecNumber>
    </recommendedName>
</protein>
<evidence type="ECO:0000256" key="3">
    <source>
        <dbReference type="ARBA" id="ARBA00066406"/>
    </source>
</evidence>
<dbReference type="AlphaFoldDB" id="A0A1R4B4J6"/>
<dbReference type="GO" id="GO:0036348">
    <property type="term" value="F:hydantoin racemase activity"/>
    <property type="evidence" value="ECO:0007669"/>
    <property type="project" value="UniProtKB-EC"/>
</dbReference>
<dbReference type="InterPro" id="IPR053714">
    <property type="entry name" value="Iso_Racemase_Enz_sf"/>
</dbReference>
<evidence type="ECO:0000256" key="1">
    <source>
        <dbReference type="ARBA" id="ARBA00038414"/>
    </source>
</evidence>
<evidence type="ECO:0000256" key="4">
    <source>
        <dbReference type="ARBA" id="ARBA00067972"/>
    </source>
</evidence>
<evidence type="ECO:0000256" key="2">
    <source>
        <dbReference type="ARBA" id="ARBA00051635"/>
    </source>
</evidence>
<dbReference type="RefSeq" id="WP_077314257.1">
    <property type="nucleotide sequence ID" value="NZ_AP024888.1"/>
</dbReference>
<dbReference type="InterPro" id="IPR052186">
    <property type="entry name" value="Hydantoin_racemase-like"/>
</dbReference>
<accession>A0A1R4B4J6</accession>
<evidence type="ECO:0000313" key="8">
    <source>
        <dbReference type="Proteomes" id="UP000189475"/>
    </source>
</evidence>
<dbReference type="Pfam" id="PF01177">
    <property type="entry name" value="Asp_Glu_race"/>
    <property type="match status" value="1"/>
</dbReference>
<dbReference type="EC" id="5.1.99.5" evidence="3"/>
<dbReference type="FunFam" id="3.40.50.12500:FF:000001">
    <property type="entry name" value="Putative hydantoin racemase"/>
    <property type="match status" value="1"/>
</dbReference>
<comment type="catalytic activity">
    <reaction evidence="6">
        <text>D-5-isobutylhydantoin = L-5-isobutylhydantoin</text>
        <dbReference type="Rhea" id="RHEA:84231"/>
        <dbReference type="ChEBI" id="CHEBI:233609"/>
        <dbReference type="ChEBI" id="CHEBI:233610"/>
    </reaction>
</comment>
<dbReference type="STRING" id="1918946.VPAL9027_01821"/>
<gene>
    <name evidence="7" type="ORF">VPAL9027_01821</name>
</gene>
<dbReference type="PANTHER" id="PTHR28047">
    <property type="entry name" value="PROTEIN DCG1"/>
    <property type="match status" value="1"/>
</dbReference>
<keyword evidence="8" id="KW-1185">Reference proteome</keyword>
<dbReference type="GO" id="GO:0047661">
    <property type="term" value="F:amino-acid racemase activity"/>
    <property type="evidence" value="ECO:0007669"/>
    <property type="project" value="InterPro"/>
</dbReference>